<dbReference type="InterPro" id="IPR011990">
    <property type="entry name" value="TPR-like_helical_dom_sf"/>
</dbReference>
<dbReference type="GO" id="GO:0003729">
    <property type="term" value="F:mRNA binding"/>
    <property type="evidence" value="ECO:0007669"/>
    <property type="project" value="UniProtKB-ARBA"/>
</dbReference>
<evidence type="ECO:0000256" key="2">
    <source>
        <dbReference type="ARBA" id="ARBA00022737"/>
    </source>
</evidence>
<evidence type="ECO:0008006" key="5">
    <source>
        <dbReference type="Google" id="ProtNLM"/>
    </source>
</evidence>
<organism evidence="4">
    <name type="scientific">Fagus sylvatica</name>
    <name type="common">Beechnut</name>
    <dbReference type="NCBI Taxonomy" id="28930"/>
    <lineage>
        <taxon>Eukaryota</taxon>
        <taxon>Viridiplantae</taxon>
        <taxon>Streptophyta</taxon>
        <taxon>Embryophyta</taxon>
        <taxon>Tracheophyta</taxon>
        <taxon>Spermatophyta</taxon>
        <taxon>Magnoliopsida</taxon>
        <taxon>eudicotyledons</taxon>
        <taxon>Gunneridae</taxon>
        <taxon>Pentapetalae</taxon>
        <taxon>rosids</taxon>
        <taxon>fabids</taxon>
        <taxon>Fagales</taxon>
        <taxon>Fagaceae</taxon>
        <taxon>Fagus</taxon>
    </lineage>
</organism>
<dbReference type="SUPFAM" id="SSF48452">
    <property type="entry name" value="TPR-like"/>
    <property type="match status" value="1"/>
</dbReference>
<keyword evidence="2" id="KW-0677">Repeat</keyword>
<proteinExistence type="inferred from homology"/>
<accession>A0A2N9IFA4</accession>
<dbReference type="EMBL" id="OIVN01005501">
    <property type="protein sequence ID" value="SPD22750.1"/>
    <property type="molecule type" value="Genomic_DNA"/>
</dbReference>
<feature type="repeat" description="PPR" evidence="3">
    <location>
        <begin position="356"/>
        <end position="390"/>
    </location>
</feature>
<comment type="similarity">
    <text evidence="1">Belongs to the PPR family. P subfamily.</text>
</comment>
<reference evidence="4" key="1">
    <citation type="submission" date="2018-02" db="EMBL/GenBank/DDBJ databases">
        <authorList>
            <person name="Cohen D.B."/>
            <person name="Kent A.D."/>
        </authorList>
    </citation>
    <scope>NUCLEOTIDE SEQUENCE</scope>
</reference>
<evidence type="ECO:0000256" key="1">
    <source>
        <dbReference type="ARBA" id="ARBA00007626"/>
    </source>
</evidence>
<dbReference type="GO" id="GO:0005739">
    <property type="term" value="C:mitochondrion"/>
    <property type="evidence" value="ECO:0007669"/>
    <property type="project" value="TreeGrafter"/>
</dbReference>
<gene>
    <name evidence="4" type="ORF">FSB_LOCUS50632</name>
</gene>
<dbReference type="AlphaFoldDB" id="A0A2N9IFA4"/>
<dbReference type="PROSITE" id="PS51375">
    <property type="entry name" value="PPR"/>
    <property type="match status" value="1"/>
</dbReference>
<dbReference type="FunFam" id="1.25.40.10:FF:000760">
    <property type="entry name" value="Pentatricopeptide repeat-containing protein At5g27460"/>
    <property type="match status" value="1"/>
</dbReference>
<dbReference type="Pfam" id="PF01535">
    <property type="entry name" value="PPR"/>
    <property type="match status" value="4"/>
</dbReference>
<dbReference type="PANTHER" id="PTHR45717">
    <property type="entry name" value="OS12G0527900 PROTEIN"/>
    <property type="match status" value="1"/>
</dbReference>
<dbReference type="NCBIfam" id="TIGR00756">
    <property type="entry name" value="PPR"/>
    <property type="match status" value="1"/>
</dbReference>
<dbReference type="InterPro" id="IPR002885">
    <property type="entry name" value="PPR_rpt"/>
</dbReference>
<protein>
    <recommendedName>
        <fullName evidence="5">Pentacotripeptide-repeat region of PRORP domain-containing protein</fullName>
    </recommendedName>
</protein>
<evidence type="ECO:0000313" key="4">
    <source>
        <dbReference type="EMBL" id="SPD22750.1"/>
    </source>
</evidence>
<name>A0A2N9IFA4_FAGSY</name>
<sequence length="509" mass="58126">MAYRLPFAGLIRRVKYEFGATRVWRHIYSKSSPTNVIAQPGIGKNELVREIFRLKSPKRSVIALLQNRFEQDHKLSVSELRRISRQLLNSKRYEHALEILTWMETRDGVRMSPADCAVKLELIIKVYGLREGEEYFMRLAGSASKKAACFPLLHGYVKERDTEKAEALMVKLSGMGLIVTTHPFNEMMKLYMATSQCEKVPLVIQQMKRNNVPRNVLSYNLWMSACGEVSEVASAEMVYKEMVSDNNVQVGWSSLSTLANVYINAGLADKATLVLKNAENKLSTCNRLGYFFLITMYASLNNKEGVLRLWEGSKAVGGRITCANYMCVMSCLVKLGDLVEAERIFMEWESSCRNYDIRVSNVLLGAYMRNGMTERAESLHLHTLERGGCPNYKTWEILMEGWVKSQNMDKAINAMKKGFAMLKHCDWRPSHGILMAVAEYLEKHGNFEDANWYIGFIHRFGLASLPLYKSLLRMHLHAKRPAFDILKMMEKDKIEMDNETSALVLASNV</sequence>
<dbReference type="PANTHER" id="PTHR45717:SF13">
    <property type="entry name" value="OS02G0796400 PROTEIN"/>
    <property type="match status" value="1"/>
</dbReference>
<dbReference type="Gene3D" id="1.25.40.10">
    <property type="entry name" value="Tetratricopeptide repeat domain"/>
    <property type="match status" value="2"/>
</dbReference>
<evidence type="ECO:0000256" key="3">
    <source>
        <dbReference type="PROSITE-ProRule" id="PRU00708"/>
    </source>
</evidence>